<dbReference type="GO" id="GO:0005634">
    <property type="term" value="C:nucleus"/>
    <property type="evidence" value="ECO:0007669"/>
    <property type="project" value="TreeGrafter"/>
</dbReference>
<comment type="similarity">
    <text evidence="1">Belongs to the AAA ATPase family.</text>
</comment>
<evidence type="ECO:0000259" key="9">
    <source>
        <dbReference type="SMART" id="SM00382"/>
    </source>
</evidence>
<dbReference type="Pfam" id="PF17862">
    <property type="entry name" value="AAA_lid_3"/>
    <property type="match status" value="2"/>
</dbReference>
<feature type="compositionally biased region" description="Polar residues" evidence="8">
    <location>
        <begin position="139"/>
        <end position="166"/>
    </location>
</feature>
<dbReference type="FunFam" id="3.40.50.300:FF:000365">
    <property type="entry name" value="Ribosome biogenesis ATPase RIX7"/>
    <property type="match status" value="1"/>
</dbReference>
<reference evidence="10 11" key="1">
    <citation type="journal article" date="2018" name="MBio">
        <title>Comparative Genomics Reveals the Core Gene Toolbox for the Fungus-Insect Symbiosis.</title>
        <authorList>
            <person name="Wang Y."/>
            <person name="Stata M."/>
            <person name="Wang W."/>
            <person name="Stajich J.E."/>
            <person name="White M.M."/>
            <person name="Moncalvo J.M."/>
        </authorList>
    </citation>
    <scope>NUCLEOTIDE SEQUENCE [LARGE SCALE GENOMIC DNA]</scope>
    <source>
        <strain evidence="10 11">SC-DP-2</strain>
    </source>
</reference>
<evidence type="ECO:0000313" key="10">
    <source>
        <dbReference type="EMBL" id="PVV00724.1"/>
    </source>
</evidence>
<proteinExistence type="inferred from homology"/>
<keyword evidence="4" id="KW-0067">ATP-binding</keyword>
<evidence type="ECO:0000256" key="7">
    <source>
        <dbReference type="ARBA" id="ARBA00048778"/>
    </source>
</evidence>
<feature type="region of interest" description="Disordered" evidence="8">
    <location>
        <begin position="333"/>
        <end position="358"/>
    </location>
</feature>
<dbReference type="InterPro" id="IPR050168">
    <property type="entry name" value="AAA_ATPase_domain"/>
</dbReference>
<feature type="region of interest" description="Disordered" evidence="8">
    <location>
        <begin position="139"/>
        <end position="187"/>
    </location>
</feature>
<dbReference type="Gene3D" id="3.40.50.300">
    <property type="entry name" value="P-loop containing nucleotide triphosphate hydrolases"/>
    <property type="match status" value="2"/>
</dbReference>
<dbReference type="AlphaFoldDB" id="A0A2T9Z809"/>
<dbReference type="GO" id="GO:0005524">
    <property type="term" value="F:ATP binding"/>
    <property type="evidence" value="ECO:0007669"/>
    <property type="project" value="UniProtKB-KW"/>
</dbReference>
<dbReference type="GO" id="GO:0003723">
    <property type="term" value="F:RNA binding"/>
    <property type="evidence" value="ECO:0007669"/>
    <property type="project" value="TreeGrafter"/>
</dbReference>
<dbReference type="CDD" id="cd19530">
    <property type="entry name" value="RecA-like_NVL_r2-like"/>
    <property type="match status" value="1"/>
</dbReference>
<evidence type="ECO:0000256" key="4">
    <source>
        <dbReference type="ARBA" id="ARBA00022840"/>
    </source>
</evidence>
<evidence type="ECO:0000256" key="2">
    <source>
        <dbReference type="ARBA" id="ARBA00022593"/>
    </source>
</evidence>
<dbReference type="STRING" id="133381.A0A2T9Z809"/>
<dbReference type="InterPro" id="IPR041569">
    <property type="entry name" value="AAA_lid_3"/>
</dbReference>
<feature type="region of interest" description="Disordered" evidence="8">
    <location>
        <begin position="80"/>
        <end position="100"/>
    </location>
</feature>
<dbReference type="Proteomes" id="UP000245609">
    <property type="component" value="Unassembled WGS sequence"/>
</dbReference>
<dbReference type="PROSITE" id="PS00674">
    <property type="entry name" value="AAA"/>
    <property type="match status" value="2"/>
</dbReference>
<dbReference type="SUPFAM" id="SSF52540">
    <property type="entry name" value="P-loop containing nucleoside triphosphate hydrolases"/>
    <property type="match status" value="2"/>
</dbReference>
<dbReference type="InterPro" id="IPR003960">
    <property type="entry name" value="ATPase_AAA_CS"/>
</dbReference>
<feature type="compositionally biased region" description="Polar residues" evidence="8">
    <location>
        <begin position="333"/>
        <end position="351"/>
    </location>
</feature>
<sequence>MGLGSRQRQKKTDSFLDRKIYKLMFDFVVCNSEPPYTSSENFPTVAEFQEYIKQADFSLKRQKDSLILESILKAIPTLKNNLSSDNSSTQENQSANNKSSLLNQATEDIKLMTVKDTNSLNNKAIRLWNQNAQNLNSLSKKFDNSNQTNYSQQTPENSDLAQSQNIKSEEPTKKRKRVRPPYQSAQKQDSEYIIPSIKLLDMGGIENCTQDIIDLIVMPMKIPEIYSHLGVSPPRGVLLWGPPGCGKSMLAKAIAGECNVPLVNISAPELVSGMSGESEKKIRDIFGTAKRIAPCILFIDEIDAITQKRENASKDMERRIVAQLLTCIDDLSDISQPPNSTPNLDTVSQPNTPKPSIDFPEAVKETINGSDNSIELQNQSSSNLTSLQNVATFQSGHVVLIGATNNPDALDPALRRAGRFDREISMSVPNVEARSKILAVLTKKMRLHGSLDFAKLAKATPGYVGADLAALASAAGLIAVKRTLQLLNSKNEVSVTPLLTLNPVDGALEASALGVTGENLNGDIEMDEFVETNSNICNSEKNDINSETGDFPNLENDPSNLGSGLSLQNIEFDFGFEISPEVLLNLYVTEQDFLDGLKKVQPSAIREGFATVPDVTWESIGALHKIRHELKMAVIEPIMNPELFEKVGIIAPSGVLLWGPPGCGKTMLAKAVANECNTNFISVKGPELVNKYVGESERALRQVFNRARASSPCIIFFDEFDAIVPKRSDGSSEAMARIVNTLLAELDGVDGRTGVYVIAATNRPDIIDPAILRPGRLDKLLFVGLPSHEERLEILKTATRKTPLDPQFDFEMSSITTEQALTNFSGADIANLVREASVVALNRCIQNGLKDIVVTENDFMEALSKVSCSVNENDLAHYKELSRKI</sequence>
<organism evidence="10 11">
    <name type="scientific">Smittium megazygosporum</name>
    <dbReference type="NCBI Taxonomy" id="133381"/>
    <lineage>
        <taxon>Eukaryota</taxon>
        <taxon>Fungi</taxon>
        <taxon>Fungi incertae sedis</taxon>
        <taxon>Zoopagomycota</taxon>
        <taxon>Kickxellomycotina</taxon>
        <taxon>Harpellomycetes</taxon>
        <taxon>Harpellales</taxon>
        <taxon>Legeriomycetaceae</taxon>
        <taxon>Smittium</taxon>
    </lineage>
</organism>
<evidence type="ECO:0000256" key="5">
    <source>
        <dbReference type="ARBA" id="ARBA00032509"/>
    </source>
</evidence>
<comment type="caution">
    <text evidence="10">The sequence shown here is derived from an EMBL/GenBank/DDBJ whole genome shotgun (WGS) entry which is preliminary data.</text>
</comment>
<comment type="catalytic activity">
    <reaction evidence="7">
        <text>ATP + H2O = ADP + phosphate + H(+)</text>
        <dbReference type="Rhea" id="RHEA:13065"/>
        <dbReference type="ChEBI" id="CHEBI:15377"/>
        <dbReference type="ChEBI" id="CHEBI:15378"/>
        <dbReference type="ChEBI" id="CHEBI:30616"/>
        <dbReference type="ChEBI" id="CHEBI:43474"/>
        <dbReference type="ChEBI" id="CHEBI:456216"/>
    </reaction>
    <physiologicalReaction direction="left-to-right" evidence="7">
        <dbReference type="Rhea" id="RHEA:13066"/>
    </physiologicalReaction>
</comment>
<dbReference type="InterPro" id="IPR027417">
    <property type="entry name" value="P-loop_NTPase"/>
</dbReference>
<evidence type="ECO:0000256" key="6">
    <source>
        <dbReference type="ARBA" id="ARBA00034532"/>
    </source>
</evidence>
<feature type="domain" description="AAA+ ATPase" evidence="9">
    <location>
        <begin position="651"/>
        <end position="787"/>
    </location>
</feature>
<dbReference type="InterPro" id="IPR003959">
    <property type="entry name" value="ATPase_AAA_core"/>
</dbReference>
<dbReference type="Pfam" id="PF00004">
    <property type="entry name" value="AAA"/>
    <property type="match status" value="2"/>
</dbReference>
<dbReference type="PANTHER" id="PTHR23077:SF171">
    <property type="entry name" value="NUCLEAR VALOSIN-CONTAINING PROTEIN-LIKE"/>
    <property type="match status" value="1"/>
</dbReference>
<evidence type="ECO:0000313" key="11">
    <source>
        <dbReference type="Proteomes" id="UP000245609"/>
    </source>
</evidence>
<protein>
    <recommendedName>
        <fullName evidence="6">Peroxisomal ATPase PEX1</fullName>
    </recommendedName>
    <alternativeName>
        <fullName evidence="5">Peroxin-1</fullName>
    </alternativeName>
</protein>
<accession>A0A2T9Z809</accession>
<dbReference type="GO" id="GO:0007031">
    <property type="term" value="P:peroxisome organization"/>
    <property type="evidence" value="ECO:0007669"/>
    <property type="project" value="UniProtKB-KW"/>
</dbReference>
<dbReference type="PANTHER" id="PTHR23077">
    <property type="entry name" value="AAA-FAMILY ATPASE"/>
    <property type="match status" value="1"/>
</dbReference>
<evidence type="ECO:0000256" key="8">
    <source>
        <dbReference type="SAM" id="MobiDB-lite"/>
    </source>
</evidence>
<name>A0A2T9Z809_9FUNG</name>
<dbReference type="SMART" id="SM00382">
    <property type="entry name" value="AAA"/>
    <property type="match status" value="2"/>
</dbReference>
<keyword evidence="11" id="KW-1185">Reference proteome</keyword>
<evidence type="ECO:0000256" key="1">
    <source>
        <dbReference type="ARBA" id="ARBA00006914"/>
    </source>
</evidence>
<dbReference type="EMBL" id="MBFS01001688">
    <property type="protein sequence ID" value="PVV00724.1"/>
    <property type="molecule type" value="Genomic_DNA"/>
</dbReference>
<gene>
    <name evidence="10" type="ORF">BB560_004885</name>
</gene>
<dbReference type="GO" id="GO:0042254">
    <property type="term" value="P:ribosome biogenesis"/>
    <property type="evidence" value="ECO:0007669"/>
    <property type="project" value="TreeGrafter"/>
</dbReference>
<feature type="domain" description="AAA+ ATPase" evidence="9">
    <location>
        <begin position="233"/>
        <end position="430"/>
    </location>
</feature>
<dbReference type="Gene3D" id="1.10.8.60">
    <property type="match status" value="2"/>
</dbReference>
<dbReference type="OrthoDB" id="27435at2759"/>
<keyword evidence="3" id="KW-0547">Nucleotide-binding</keyword>
<dbReference type="GO" id="GO:0016887">
    <property type="term" value="F:ATP hydrolysis activity"/>
    <property type="evidence" value="ECO:0007669"/>
    <property type="project" value="InterPro"/>
</dbReference>
<dbReference type="GO" id="GO:1990275">
    <property type="term" value="F:preribosome binding"/>
    <property type="evidence" value="ECO:0007669"/>
    <property type="project" value="TreeGrafter"/>
</dbReference>
<dbReference type="InterPro" id="IPR003593">
    <property type="entry name" value="AAA+_ATPase"/>
</dbReference>
<dbReference type="FunFam" id="3.40.50.300:FF:000149">
    <property type="entry name" value="Nuclear valosin-containing protein-like"/>
    <property type="match status" value="1"/>
</dbReference>
<keyword evidence="2" id="KW-0962">Peroxisome biogenesis</keyword>
<evidence type="ECO:0000256" key="3">
    <source>
        <dbReference type="ARBA" id="ARBA00022741"/>
    </source>
</evidence>